<dbReference type="RefSeq" id="WP_014026577.1">
    <property type="nucleotide sequence ID" value="NC_015931.1"/>
</dbReference>
<evidence type="ECO:0000256" key="1">
    <source>
        <dbReference type="ARBA" id="ARBA00005091"/>
    </source>
</evidence>
<name>G0EF03_PYRF1</name>
<evidence type="ECO:0000256" key="11">
    <source>
        <dbReference type="PIRSR" id="PIRSR000495-1"/>
    </source>
</evidence>
<feature type="active site" evidence="10 11">
    <location>
        <position position="190"/>
    </location>
</feature>
<dbReference type="InterPro" id="IPR017926">
    <property type="entry name" value="GATASE"/>
</dbReference>
<dbReference type="Proteomes" id="UP000001037">
    <property type="component" value="Chromosome"/>
</dbReference>
<accession>G0EF03</accession>
<dbReference type="EMBL" id="CP002838">
    <property type="protein sequence ID" value="AEM38900.1"/>
    <property type="molecule type" value="Genomic_DNA"/>
</dbReference>
<keyword evidence="5 10" id="KW-0315">Glutamine amidotransferase</keyword>
<comment type="subunit">
    <text evidence="2 10">Heterodimer of HisH and HisF.</text>
</comment>
<dbReference type="Pfam" id="PF00117">
    <property type="entry name" value="GATase"/>
    <property type="match status" value="1"/>
</dbReference>
<dbReference type="GO" id="GO:0005737">
    <property type="term" value="C:cytoplasm"/>
    <property type="evidence" value="ECO:0007669"/>
    <property type="project" value="UniProtKB-SubCell"/>
</dbReference>
<evidence type="ECO:0000259" key="12">
    <source>
        <dbReference type="Pfam" id="PF00117"/>
    </source>
</evidence>
<dbReference type="Gene3D" id="3.40.50.880">
    <property type="match status" value="1"/>
</dbReference>
<keyword evidence="7 10" id="KW-0456">Lyase</keyword>
<keyword evidence="14" id="KW-1185">Reference proteome</keyword>
<dbReference type="PIRSF" id="PIRSF000495">
    <property type="entry name" value="Amidotransf_hisH"/>
    <property type="match status" value="1"/>
</dbReference>
<keyword evidence="4 10" id="KW-0378">Hydrolase</keyword>
<evidence type="ECO:0000256" key="9">
    <source>
        <dbReference type="ARBA" id="ARBA00049534"/>
    </source>
</evidence>
<feature type="domain" description="Glutamine amidotransferase" evidence="12">
    <location>
        <begin position="13"/>
        <end position="206"/>
    </location>
</feature>
<dbReference type="PROSITE" id="PS51273">
    <property type="entry name" value="GATASE_TYPE_1"/>
    <property type="match status" value="1"/>
</dbReference>
<dbReference type="SUPFAM" id="SSF52317">
    <property type="entry name" value="Class I glutamine amidotransferase-like"/>
    <property type="match status" value="1"/>
</dbReference>
<reference evidence="13 14" key="1">
    <citation type="journal article" date="2011" name="Stand. Genomic Sci.">
        <title>Complete genome sequence of the hyperthermophilic chemolithoautotroph Pyrolobus fumarii type strain (1A).</title>
        <authorList>
            <person name="Anderson I."/>
            <person name="Goker M."/>
            <person name="Nolan M."/>
            <person name="Lucas S."/>
            <person name="Hammon N."/>
            <person name="Deshpande S."/>
            <person name="Cheng J.F."/>
            <person name="Tapia R."/>
            <person name="Han C."/>
            <person name="Goodwin L."/>
            <person name="Pitluck S."/>
            <person name="Huntemann M."/>
            <person name="Liolios K."/>
            <person name="Ivanova N."/>
            <person name="Pagani I."/>
            <person name="Mavromatis K."/>
            <person name="Ovchinikova G."/>
            <person name="Pati A."/>
            <person name="Chen A."/>
            <person name="Palaniappan K."/>
            <person name="Land M."/>
            <person name="Hauser L."/>
            <person name="Brambilla E.M."/>
            <person name="Huber H."/>
            <person name="Yasawong M."/>
            <person name="Rohde M."/>
            <person name="Spring S."/>
            <person name="Abt B."/>
            <person name="Sikorski J."/>
            <person name="Wirth R."/>
            <person name="Detter J.C."/>
            <person name="Woyke T."/>
            <person name="Bristow J."/>
            <person name="Eisen J.A."/>
            <person name="Markowitz V."/>
            <person name="Hugenholtz P."/>
            <person name="Kyrpides N.C."/>
            <person name="Klenk H.P."/>
            <person name="Lapidus A."/>
        </authorList>
    </citation>
    <scope>NUCLEOTIDE SEQUENCE [LARGE SCALE GENOMIC DNA]</scope>
    <source>
        <strain evidence="14">DSM 11204 / 1A</strain>
    </source>
</reference>
<sequence length="215" mass="24002">MSKRGLLVQPRVVVVDYGVGNRFSIIGGLRRAGATVTLSRRPEDIRNADGIVLPGVGSFPAAMRIMEEAGIVDLVVDAVKEGRPLLGICLGMQLLFEESVEWGGSRGLGLLPGRVVQLPTWRKPHMAWTRVWRVGDSKLLKSIDYGEYFYFAHSFYVDTRGEHVKGYAVHSGFRFPAVVEKHPVYGTQFHPEKSGHTGLKVLRNWFSVVEEAVRR</sequence>
<feature type="active site" evidence="10 11">
    <location>
        <position position="192"/>
    </location>
</feature>
<dbReference type="HAMAP" id="MF_00278">
    <property type="entry name" value="HisH"/>
    <property type="match status" value="1"/>
</dbReference>
<evidence type="ECO:0000256" key="8">
    <source>
        <dbReference type="ARBA" id="ARBA00047838"/>
    </source>
</evidence>
<dbReference type="EC" id="4.3.2.10" evidence="10"/>
<comment type="catalytic activity">
    <reaction evidence="9 10">
        <text>L-glutamine + H2O = L-glutamate + NH4(+)</text>
        <dbReference type="Rhea" id="RHEA:15889"/>
        <dbReference type="ChEBI" id="CHEBI:15377"/>
        <dbReference type="ChEBI" id="CHEBI:28938"/>
        <dbReference type="ChEBI" id="CHEBI:29985"/>
        <dbReference type="ChEBI" id="CHEBI:58359"/>
        <dbReference type="EC" id="3.5.1.2"/>
    </reaction>
</comment>
<dbReference type="InParanoid" id="G0EF03"/>
<protein>
    <recommendedName>
        <fullName evidence="10">Imidazole glycerol phosphate synthase subunit HisH</fullName>
        <ecNumber evidence="10">4.3.2.10</ecNumber>
    </recommendedName>
    <alternativeName>
        <fullName evidence="10">IGP synthase glutaminase subunit</fullName>
        <ecNumber evidence="10">3.5.1.2</ecNumber>
    </alternativeName>
    <alternativeName>
        <fullName evidence="10">IGP synthase subunit HisH</fullName>
    </alternativeName>
    <alternativeName>
        <fullName evidence="10">ImGP synthase subunit HisH</fullName>
        <shortName evidence="10">IGPS subunit HisH</shortName>
    </alternativeName>
</protein>
<dbReference type="InterPro" id="IPR010139">
    <property type="entry name" value="Imidazole-glycPsynth_HisH"/>
</dbReference>
<comment type="catalytic activity">
    <reaction evidence="8 10">
        <text>5-[(5-phospho-1-deoxy-D-ribulos-1-ylimino)methylamino]-1-(5-phospho-beta-D-ribosyl)imidazole-4-carboxamide + L-glutamine = D-erythro-1-(imidazol-4-yl)glycerol 3-phosphate + 5-amino-1-(5-phospho-beta-D-ribosyl)imidazole-4-carboxamide + L-glutamate + H(+)</text>
        <dbReference type="Rhea" id="RHEA:24793"/>
        <dbReference type="ChEBI" id="CHEBI:15378"/>
        <dbReference type="ChEBI" id="CHEBI:29985"/>
        <dbReference type="ChEBI" id="CHEBI:58278"/>
        <dbReference type="ChEBI" id="CHEBI:58359"/>
        <dbReference type="ChEBI" id="CHEBI:58475"/>
        <dbReference type="ChEBI" id="CHEBI:58525"/>
        <dbReference type="EC" id="4.3.2.10"/>
    </reaction>
</comment>
<keyword evidence="13" id="KW-0808">Transferase</keyword>
<keyword evidence="10" id="KW-0963">Cytoplasm</keyword>
<evidence type="ECO:0000256" key="4">
    <source>
        <dbReference type="ARBA" id="ARBA00022801"/>
    </source>
</evidence>
<evidence type="ECO:0000313" key="13">
    <source>
        <dbReference type="EMBL" id="AEM38900.1"/>
    </source>
</evidence>
<dbReference type="NCBIfam" id="TIGR01855">
    <property type="entry name" value="IMP_synth_hisH"/>
    <property type="match status" value="1"/>
</dbReference>
<dbReference type="KEGG" id="pfm:Pyrfu_1032"/>
<dbReference type="HOGENOM" id="CLU_071837_2_2_2"/>
<keyword evidence="3 10" id="KW-0028">Amino-acid biosynthesis</keyword>
<evidence type="ECO:0000256" key="6">
    <source>
        <dbReference type="ARBA" id="ARBA00023102"/>
    </source>
</evidence>
<proteinExistence type="inferred from homology"/>
<dbReference type="STRING" id="694429.Pyrfu_1032"/>
<dbReference type="AlphaFoldDB" id="G0EF03"/>
<dbReference type="EC" id="3.5.1.2" evidence="10"/>
<dbReference type="PANTHER" id="PTHR42701">
    <property type="entry name" value="IMIDAZOLE GLYCEROL PHOSPHATE SYNTHASE SUBUNIT HISH"/>
    <property type="match status" value="1"/>
</dbReference>
<organism evidence="13 14">
    <name type="scientific">Pyrolobus fumarii (strain DSM 11204 / 1A)</name>
    <dbReference type="NCBI Taxonomy" id="694429"/>
    <lineage>
        <taxon>Archaea</taxon>
        <taxon>Thermoproteota</taxon>
        <taxon>Thermoprotei</taxon>
        <taxon>Desulfurococcales</taxon>
        <taxon>Pyrodictiaceae</taxon>
        <taxon>Pyrolobus</taxon>
    </lineage>
</organism>
<dbReference type="GO" id="GO:0000107">
    <property type="term" value="F:imidazoleglycerol-phosphate synthase activity"/>
    <property type="evidence" value="ECO:0007669"/>
    <property type="project" value="UniProtKB-UniRule"/>
</dbReference>
<feature type="active site" description="Nucleophile" evidence="10 11">
    <location>
        <position position="89"/>
    </location>
</feature>
<evidence type="ECO:0000313" key="14">
    <source>
        <dbReference type="Proteomes" id="UP000001037"/>
    </source>
</evidence>
<evidence type="ECO:0000256" key="5">
    <source>
        <dbReference type="ARBA" id="ARBA00022962"/>
    </source>
</evidence>
<dbReference type="GO" id="GO:0000105">
    <property type="term" value="P:L-histidine biosynthetic process"/>
    <property type="evidence" value="ECO:0007669"/>
    <property type="project" value="UniProtKB-UniRule"/>
</dbReference>
<dbReference type="PANTHER" id="PTHR42701:SF1">
    <property type="entry name" value="IMIDAZOLE GLYCEROL PHOSPHATE SYNTHASE SUBUNIT HISH"/>
    <property type="match status" value="1"/>
</dbReference>
<dbReference type="GeneID" id="11139508"/>
<keyword evidence="6 10" id="KW-0368">Histidine biosynthesis</keyword>
<evidence type="ECO:0000256" key="10">
    <source>
        <dbReference type="HAMAP-Rule" id="MF_00278"/>
    </source>
</evidence>
<evidence type="ECO:0000256" key="2">
    <source>
        <dbReference type="ARBA" id="ARBA00011152"/>
    </source>
</evidence>
<comment type="function">
    <text evidence="10">IGPS catalyzes the conversion of PRFAR and glutamine to IGP, AICAR and glutamate. The HisH subunit catalyzes the hydrolysis of glutamine to glutamate and ammonia as part of the synthesis of IGP and AICAR. The resulting ammonia molecule is channeled to the active site of HisF.</text>
</comment>
<comment type="subcellular location">
    <subcellularLocation>
        <location evidence="10">Cytoplasm</location>
    </subcellularLocation>
</comment>
<dbReference type="OrthoDB" id="14742at2157"/>
<dbReference type="GO" id="GO:0004359">
    <property type="term" value="F:glutaminase activity"/>
    <property type="evidence" value="ECO:0007669"/>
    <property type="project" value="UniProtKB-EC"/>
</dbReference>
<gene>
    <name evidence="10" type="primary">hisH</name>
    <name evidence="13" type="ordered locus">Pyrfu_1032</name>
</gene>
<dbReference type="GO" id="GO:0016829">
    <property type="term" value="F:lyase activity"/>
    <property type="evidence" value="ECO:0007669"/>
    <property type="project" value="UniProtKB-KW"/>
</dbReference>
<evidence type="ECO:0000256" key="3">
    <source>
        <dbReference type="ARBA" id="ARBA00022605"/>
    </source>
</evidence>
<dbReference type="FunCoup" id="G0EF03">
    <property type="interactions" value="67"/>
</dbReference>
<dbReference type="CDD" id="cd01748">
    <property type="entry name" value="GATase1_IGP_Synthase"/>
    <property type="match status" value="1"/>
</dbReference>
<dbReference type="PROSITE" id="PS51274">
    <property type="entry name" value="GATASE_COBBQ"/>
    <property type="match status" value="1"/>
</dbReference>
<dbReference type="eggNOG" id="arCOG00089">
    <property type="taxonomic scope" value="Archaea"/>
</dbReference>
<evidence type="ECO:0000256" key="7">
    <source>
        <dbReference type="ARBA" id="ARBA00023239"/>
    </source>
</evidence>
<comment type="pathway">
    <text evidence="1 10">Amino-acid biosynthesis; L-histidine biosynthesis; L-histidine from 5-phospho-alpha-D-ribose 1-diphosphate: step 5/9.</text>
</comment>
<dbReference type="InterPro" id="IPR029062">
    <property type="entry name" value="Class_I_gatase-like"/>
</dbReference>
<dbReference type="UniPathway" id="UPA00031">
    <property type="reaction ID" value="UER00010"/>
</dbReference>